<dbReference type="OrthoDB" id="336258at2157"/>
<dbReference type="RefSeq" id="WP_157688313.1">
    <property type="nucleotide sequence ID" value="NZ_CP034345.1"/>
</dbReference>
<keyword evidence="3" id="KW-1185">Reference proteome</keyword>
<feature type="compositionally biased region" description="Basic and acidic residues" evidence="1">
    <location>
        <begin position="25"/>
        <end position="41"/>
    </location>
</feature>
<reference evidence="2 3" key="1">
    <citation type="submission" date="2018-12" db="EMBL/GenBank/DDBJ databases">
        <title>Complete genome sequence of Haloplanus rallus MBLA0036.</title>
        <authorList>
            <person name="Nam Y.-d."/>
            <person name="Kang J."/>
            <person name="Chung W.-H."/>
            <person name="Park Y.S."/>
        </authorList>
    </citation>
    <scope>NUCLEOTIDE SEQUENCE [LARGE SCALE GENOMIC DNA]</scope>
    <source>
        <strain evidence="2 3">MBLA0036</strain>
    </source>
</reference>
<evidence type="ECO:0000256" key="1">
    <source>
        <dbReference type="SAM" id="MobiDB-lite"/>
    </source>
</evidence>
<protein>
    <recommendedName>
        <fullName evidence="4">FHA domain-containing protein</fullName>
    </recommendedName>
</protein>
<evidence type="ECO:0000313" key="3">
    <source>
        <dbReference type="Proteomes" id="UP000428325"/>
    </source>
</evidence>
<dbReference type="AlphaFoldDB" id="A0A6B9F6P6"/>
<sequence length="256" mass="26981">MRGYLSAANGEKDGRRIPLDSPTELYREPEEHNRVVAESEGRVRPLGVADATVSRKKDGRAPVRLTPRSEFVEIRNDGNTNGVTVSTGGDEFEVEEGFVETVARDATISLGYRTTLRLTVEREASVEQNVVHQGDGDVVVGDQKNVDRSTTVGDDNVINRSSIGESSSAEDGGGGSGSAPAAGRDSRGAGPDTAADPAPGSRGPSSPTYCTDCGTKLVDGTCPECAAGGTTDTKQFCERHERTYTGDACPECRQSP</sequence>
<dbReference type="EMBL" id="CP034345">
    <property type="protein sequence ID" value="QGX94077.1"/>
    <property type="molecule type" value="Genomic_DNA"/>
</dbReference>
<gene>
    <name evidence="2" type="ORF">EI982_04415</name>
</gene>
<accession>A0A6B9F6P6</accession>
<evidence type="ECO:0000313" key="2">
    <source>
        <dbReference type="EMBL" id="QGX94077.1"/>
    </source>
</evidence>
<dbReference type="KEGG" id="hra:EI982_04415"/>
<feature type="region of interest" description="Disordered" evidence="1">
    <location>
        <begin position="137"/>
        <end position="210"/>
    </location>
</feature>
<organism evidence="2 3">
    <name type="scientific">Haloplanus rallus</name>
    <dbReference type="NCBI Taxonomy" id="1816183"/>
    <lineage>
        <taxon>Archaea</taxon>
        <taxon>Methanobacteriati</taxon>
        <taxon>Methanobacteriota</taxon>
        <taxon>Stenosarchaea group</taxon>
        <taxon>Halobacteria</taxon>
        <taxon>Halobacteriales</taxon>
        <taxon>Haloferacaceae</taxon>
        <taxon>Haloplanus</taxon>
    </lineage>
</organism>
<evidence type="ECO:0008006" key="4">
    <source>
        <dbReference type="Google" id="ProtNLM"/>
    </source>
</evidence>
<name>A0A6B9F6P6_9EURY</name>
<proteinExistence type="predicted"/>
<dbReference type="GeneID" id="43368749"/>
<dbReference type="Proteomes" id="UP000428325">
    <property type="component" value="Chromosome"/>
</dbReference>
<feature type="compositionally biased region" description="Low complexity" evidence="1">
    <location>
        <begin position="178"/>
        <end position="200"/>
    </location>
</feature>
<feature type="compositionally biased region" description="Low complexity" evidence="1">
    <location>
        <begin position="161"/>
        <end position="170"/>
    </location>
</feature>
<feature type="region of interest" description="Disordered" evidence="1">
    <location>
        <begin position="1"/>
        <end position="41"/>
    </location>
</feature>